<reference evidence="2 3" key="1">
    <citation type="journal article" date="2010" name="Science">
        <title>Genomic comparison of the ants Camponotus floridanus and Harpegnathos saltator.</title>
        <authorList>
            <person name="Bonasio R."/>
            <person name="Zhang G."/>
            <person name="Ye C."/>
            <person name="Mutti N.S."/>
            <person name="Fang X."/>
            <person name="Qin N."/>
            <person name="Donahue G."/>
            <person name="Yang P."/>
            <person name="Li Q."/>
            <person name="Li C."/>
            <person name="Zhang P."/>
            <person name="Huang Z."/>
            <person name="Berger S.L."/>
            <person name="Reinberg D."/>
            <person name="Wang J."/>
            <person name="Liebig J."/>
        </authorList>
    </citation>
    <scope>NUCLEOTIDE SEQUENCE [LARGE SCALE GENOMIC DNA]</scope>
    <source>
        <strain evidence="3">C129</strain>
    </source>
</reference>
<evidence type="ECO:0000313" key="2">
    <source>
        <dbReference type="EMBL" id="EFN67017.1"/>
    </source>
</evidence>
<dbReference type="EMBL" id="GL439579">
    <property type="protein sequence ID" value="EFN67017.1"/>
    <property type="molecule type" value="Genomic_DNA"/>
</dbReference>
<name>E2AHT8_CAMFO</name>
<protein>
    <submittedName>
        <fullName evidence="2">Uncharacterized protein</fullName>
    </submittedName>
</protein>
<dbReference type="InParanoid" id="E2AHT8"/>
<gene>
    <name evidence="2" type="ORF">EAG_04310</name>
</gene>
<evidence type="ECO:0000256" key="1">
    <source>
        <dbReference type="SAM" id="MobiDB-lite"/>
    </source>
</evidence>
<dbReference type="AlphaFoldDB" id="E2AHT8"/>
<proteinExistence type="predicted"/>
<evidence type="ECO:0000313" key="3">
    <source>
        <dbReference type="Proteomes" id="UP000000311"/>
    </source>
</evidence>
<keyword evidence="3" id="KW-1185">Reference proteome</keyword>
<organism evidence="3">
    <name type="scientific">Camponotus floridanus</name>
    <name type="common">Florida carpenter ant</name>
    <dbReference type="NCBI Taxonomy" id="104421"/>
    <lineage>
        <taxon>Eukaryota</taxon>
        <taxon>Metazoa</taxon>
        <taxon>Ecdysozoa</taxon>
        <taxon>Arthropoda</taxon>
        <taxon>Hexapoda</taxon>
        <taxon>Insecta</taxon>
        <taxon>Pterygota</taxon>
        <taxon>Neoptera</taxon>
        <taxon>Endopterygota</taxon>
        <taxon>Hymenoptera</taxon>
        <taxon>Apocrita</taxon>
        <taxon>Aculeata</taxon>
        <taxon>Formicoidea</taxon>
        <taxon>Formicidae</taxon>
        <taxon>Formicinae</taxon>
        <taxon>Camponotus</taxon>
    </lineage>
</organism>
<accession>E2AHT8</accession>
<sequence>MVNTFATNKTKFLRVDSSLGQFQGQRVTLQNFKRFVKISSTAFSFVSFNLEQYHQREASARMQSQRWRDEGAFGKKAKGVAGQGKGARLEA</sequence>
<dbReference type="Proteomes" id="UP000000311">
    <property type="component" value="Unassembled WGS sequence"/>
</dbReference>
<feature type="region of interest" description="Disordered" evidence="1">
    <location>
        <begin position="64"/>
        <end position="91"/>
    </location>
</feature>